<evidence type="ECO:0000313" key="2">
    <source>
        <dbReference type="Proteomes" id="UP000003250"/>
    </source>
</evidence>
<proteinExistence type="predicted"/>
<dbReference type="AlphaFoldDB" id="H0I0Q5"/>
<protein>
    <submittedName>
        <fullName evidence="1">Uncharacterized protein</fullName>
    </submittedName>
</protein>
<keyword evidence="2" id="KW-1185">Reference proteome</keyword>
<dbReference type="PATRIC" id="fig|1107882.3.peg.5848"/>
<gene>
    <name evidence="1" type="ORF">MAXJ12_30212</name>
</gene>
<sequence length="111" mass="12219">MKHRGYGLTCNWEFAMKQSFRYTRGIRTAVVFAVLTATGAAAETYKKYGSEAGWDIYVTDGQDRGCLMSKNLTEDTQFQMGIVPAAEARGYLALYSKADAEIGAGEKVSVR</sequence>
<evidence type="ECO:0000313" key="1">
    <source>
        <dbReference type="EMBL" id="EHK53449.1"/>
    </source>
</evidence>
<dbReference type="Proteomes" id="UP000003250">
    <property type="component" value="Unassembled WGS sequence"/>
</dbReference>
<name>H0I0Q5_9HYPH</name>
<dbReference type="EMBL" id="AHAM01000269">
    <property type="protein sequence ID" value="EHK53449.1"/>
    <property type="molecule type" value="Genomic_DNA"/>
</dbReference>
<organism evidence="1 2">
    <name type="scientific">Mesorhizobium alhagi CCNWXJ12-2</name>
    <dbReference type="NCBI Taxonomy" id="1107882"/>
    <lineage>
        <taxon>Bacteria</taxon>
        <taxon>Pseudomonadati</taxon>
        <taxon>Pseudomonadota</taxon>
        <taxon>Alphaproteobacteria</taxon>
        <taxon>Hyphomicrobiales</taxon>
        <taxon>Phyllobacteriaceae</taxon>
        <taxon>Allomesorhizobium</taxon>
    </lineage>
</organism>
<reference evidence="1 2" key="1">
    <citation type="journal article" date="2012" name="J. Bacteriol.">
        <title>Draft Genome Sequence of Mesorhizobium alhagi CCNWXJ12-2T, a Novel Salt-Resistant Species Isolated from the Desert of Northwestern China.</title>
        <authorList>
            <person name="Zhou M."/>
            <person name="Chen W."/>
            <person name="Chen H."/>
            <person name="Wei G."/>
        </authorList>
    </citation>
    <scope>NUCLEOTIDE SEQUENCE [LARGE SCALE GENOMIC DNA]</scope>
    <source>
        <strain evidence="1 2">CCNWXJ12-2</strain>
    </source>
</reference>
<accession>H0I0Q5</accession>